<keyword evidence="2" id="KW-0808">Transferase</keyword>
<dbReference type="AlphaFoldDB" id="A0A498HFW7"/>
<feature type="domain" description="Glycosyltransferase N-terminal" evidence="3">
    <location>
        <begin position="332"/>
        <end position="369"/>
    </location>
</feature>
<dbReference type="InterPro" id="IPR018247">
    <property type="entry name" value="EF_Hand_1_Ca_BS"/>
</dbReference>
<dbReference type="PANTHER" id="PTHR11926">
    <property type="entry name" value="GLUCOSYL/GLUCURONOSYL TRANSFERASES"/>
    <property type="match status" value="1"/>
</dbReference>
<accession>A0A498HFW7</accession>
<comment type="similarity">
    <text evidence="1">Belongs to the UDP-glycosyltransferase family.</text>
</comment>
<name>A0A498HFW7_MALDO</name>
<organism evidence="4 5">
    <name type="scientific">Malus domestica</name>
    <name type="common">Apple</name>
    <name type="synonym">Pyrus malus</name>
    <dbReference type="NCBI Taxonomy" id="3750"/>
    <lineage>
        <taxon>Eukaryota</taxon>
        <taxon>Viridiplantae</taxon>
        <taxon>Streptophyta</taxon>
        <taxon>Embryophyta</taxon>
        <taxon>Tracheophyta</taxon>
        <taxon>Spermatophyta</taxon>
        <taxon>Magnoliopsida</taxon>
        <taxon>eudicotyledons</taxon>
        <taxon>Gunneridae</taxon>
        <taxon>Pentapetalae</taxon>
        <taxon>rosids</taxon>
        <taxon>fabids</taxon>
        <taxon>Rosales</taxon>
        <taxon>Rosaceae</taxon>
        <taxon>Amygdaloideae</taxon>
        <taxon>Maleae</taxon>
        <taxon>Malus</taxon>
    </lineage>
</organism>
<keyword evidence="5" id="KW-1185">Reference proteome</keyword>
<dbReference type="Proteomes" id="UP000290289">
    <property type="component" value="Chromosome 17"/>
</dbReference>
<dbReference type="CDD" id="cd03784">
    <property type="entry name" value="GT1_Gtf-like"/>
    <property type="match status" value="2"/>
</dbReference>
<evidence type="ECO:0000259" key="3">
    <source>
        <dbReference type="Pfam" id="PF26168"/>
    </source>
</evidence>
<protein>
    <recommendedName>
        <fullName evidence="3">Glycosyltransferase N-terminal domain-containing protein</fullName>
    </recommendedName>
</protein>
<reference evidence="4 5" key="1">
    <citation type="submission" date="2018-10" db="EMBL/GenBank/DDBJ databases">
        <title>A high-quality apple genome assembly.</title>
        <authorList>
            <person name="Hu J."/>
        </authorList>
    </citation>
    <scope>NUCLEOTIDE SEQUENCE [LARGE SCALE GENOMIC DNA]</scope>
    <source>
        <strain evidence="5">cv. HFTH1</strain>
        <tissue evidence="4">Young leaf</tissue>
    </source>
</reference>
<dbReference type="PANTHER" id="PTHR11926:SF1412">
    <property type="entry name" value="UDP-GLYCOSYLTRANSFERASE 83A1-LIKE"/>
    <property type="match status" value="1"/>
</dbReference>
<evidence type="ECO:0000313" key="5">
    <source>
        <dbReference type="Proteomes" id="UP000290289"/>
    </source>
</evidence>
<evidence type="ECO:0000256" key="2">
    <source>
        <dbReference type="ARBA" id="ARBA00022679"/>
    </source>
</evidence>
<comment type="caution">
    <text evidence="4">The sequence shown here is derived from an EMBL/GenBank/DDBJ whole genome shotgun (WGS) entry which is preliminary data.</text>
</comment>
<evidence type="ECO:0000256" key="1">
    <source>
        <dbReference type="ARBA" id="ARBA00009995"/>
    </source>
</evidence>
<dbReference type="EMBL" id="RDQH01000343">
    <property type="protein sequence ID" value="RXH69214.1"/>
    <property type="molecule type" value="Genomic_DNA"/>
</dbReference>
<dbReference type="GO" id="GO:0080043">
    <property type="term" value="F:quercetin 3-O-glucosyltransferase activity"/>
    <property type="evidence" value="ECO:0007669"/>
    <property type="project" value="TreeGrafter"/>
</dbReference>
<gene>
    <name evidence="4" type="ORF">DVH24_036998</name>
</gene>
<evidence type="ECO:0000313" key="4">
    <source>
        <dbReference type="EMBL" id="RXH69214.1"/>
    </source>
</evidence>
<dbReference type="Pfam" id="PF00201">
    <property type="entry name" value="UDPGT"/>
    <property type="match status" value="1"/>
</dbReference>
<dbReference type="FunFam" id="3.40.50.2000:FF:000133">
    <property type="entry name" value="UDP-glycosyltransferase 83A1"/>
    <property type="match status" value="1"/>
</dbReference>
<dbReference type="GO" id="GO:0080044">
    <property type="term" value="F:quercetin 7-O-glucosyltransferase activity"/>
    <property type="evidence" value="ECO:0007669"/>
    <property type="project" value="TreeGrafter"/>
</dbReference>
<dbReference type="InterPro" id="IPR002213">
    <property type="entry name" value="UDP_glucos_trans"/>
</dbReference>
<dbReference type="PROSITE" id="PS00018">
    <property type="entry name" value="EF_HAND_1"/>
    <property type="match status" value="1"/>
</dbReference>
<dbReference type="Gene3D" id="3.40.50.2000">
    <property type="entry name" value="Glycogen Phosphorylase B"/>
    <property type="match status" value="5"/>
</dbReference>
<proteinExistence type="inferred from homology"/>
<dbReference type="SUPFAM" id="SSF53756">
    <property type="entry name" value="UDP-Glycosyltransferase/glycogen phosphorylase"/>
    <property type="match status" value="2"/>
</dbReference>
<dbReference type="Pfam" id="PF26168">
    <property type="entry name" value="Glyco_transf_N"/>
    <property type="match status" value="1"/>
</dbReference>
<dbReference type="InterPro" id="IPR058980">
    <property type="entry name" value="Glyco_transf_N"/>
</dbReference>
<dbReference type="FunFam" id="3.40.50.2000:FF:000061">
    <property type="entry name" value="UDP-glycosyltransferase 83A1"/>
    <property type="match status" value="1"/>
</dbReference>
<sequence>MANPHVLVIPYPAQGHVIPLSELSRCLAKHESLEDRAKPGKFSAAIAQVTPGKFEELIEQINGGNGNQITCVIKHAAVCPAAAALLVLGFSIPKLIDEGLLRMMRLLPSLEPETYRSWAKALAIAPSATSFMVRNNQSTKLADWLICISTYDLEQAAFAISPQILPIGPLLASNRLENSARNISPDDSCLNWLDQQSPQSVIFVAFGSNAVFFYRKQFEELCQGLELSDRPFLWVLGLHSRQLSHLSIASFLSNCGWNSTTEAVNHGVGLGFECDESGGITRREIANKVGQLIEDEGIRARTLDMKKKVSKKVAAQTKVSIERSRTKMSDLHIIAVPFPAQGHVLPLMELSQCLVSHGFKVTFVNTEFNHKRIALAGQTHVGDRIHLVSLPDGLEPGEDRNDLGLLCEGMQRVMPGKLEELIEKINEEESDKVTCVLADESSGWALDVAAKMKIRRVAFWPASAAALALSFNIPKLIHEGIIDDNDGTPLKSQEIELAKNLPKMKTADLLWTCFHTIATQKIVFQVIVRNNKSVKAADWLVCNSAYDLEPAAFTLSPEILPIGPLLASSRLENSEGNFWPQDSTCLGWLDQQKPRSVIYVAFGSFTVFDQTQFQELALALDLSGRPFLWVVRPDTTDGTSDPYPEGYQERVGSRGLMVGWAPQQKVLSHPSIACFISHCGWNSTLEGLSSGLPFLCWPYFADQLLNESYICDIWKVGLRFDKNESGIITEGEIKTKVEQLLSDENFTARASKLKEVAMNNIKEGGQSYETFKNFIEWMKS</sequence>